<dbReference type="PANTHER" id="PTHR37809">
    <property type="entry name" value="RIBOSOMAL PROTEIN S12 METHYLTHIOTRANSFERASE ACCESSORY FACTOR YCAO"/>
    <property type="match status" value="1"/>
</dbReference>
<proteinExistence type="predicted"/>
<dbReference type="PANTHER" id="PTHR37809:SF1">
    <property type="entry name" value="RIBOSOMAL PROTEIN S12 METHYLTHIOTRANSFERASE ACCESSORY FACTOR YCAO"/>
    <property type="match status" value="1"/>
</dbReference>
<dbReference type="OrthoDB" id="2379922at2"/>
<dbReference type="Pfam" id="PF02624">
    <property type="entry name" value="YcaO"/>
    <property type="match status" value="1"/>
</dbReference>
<dbReference type="EMBL" id="SMSE01000001">
    <property type="protein sequence ID" value="TDG15964.1"/>
    <property type="molecule type" value="Genomic_DNA"/>
</dbReference>
<dbReference type="RefSeq" id="WP_133210934.1">
    <property type="nucleotide sequence ID" value="NZ_SMSE01000001.1"/>
</dbReference>
<evidence type="ECO:0000313" key="3">
    <source>
        <dbReference type="Proteomes" id="UP000295554"/>
    </source>
</evidence>
<evidence type="ECO:0000313" key="2">
    <source>
        <dbReference type="EMBL" id="TDG15964.1"/>
    </source>
</evidence>
<dbReference type="Proteomes" id="UP000295554">
    <property type="component" value="Unassembled WGS sequence"/>
</dbReference>
<sequence>MVLTPGWEALHRAPSQKLSPLSHRTCPPEDTEARLDSLARHVPITRVADLTPLDRLQLPVFSATTPLATDLTTHLGKGRDRTSARVSAMSEAVERFAAESRHFPSLLTGSFDSLQAAGDNPCDPASLELPSDSNYTPQREYRWFRGWDLLQDSTTLLPLDLVCSPPAEGLLTDVDTNGLAAGNTLLEAVVHGLCEVIERDCLGQLLFVSAFGEPQQQQAMDLPIDSSTLPPGAMALVAQIERAGQSLELSQIVSDIDVPVIRCRIIDPEFPHSQGSRRRIFPGFGASPCAEIALYRAITEAVQSRLAVIQGARDSYNSLSLGRASHDKSAASVAGLPFDSVSSFSSTDLLHDLDYLLRQLRNAGFGSVVAADVSHPDMALAVVRVRVPGLTSFAVNRRRAGWRCLRHLV</sequence>
<dbReference type="AlphaFoldDB" id="A0A4R5LWV0"/>
<accession>A0A4R5LWV0</accession>
<gene>
    <name evidence="2" type="ORF">E2F43_06985</name>
</gene>
<organism evidence="2 3">
    <name type="scientific">Seongchinamella unica</name>
    <dbReference type="NCBI Taxonomy" id="2547392"/>
    <lineage>
        <taxon>Bacteria</taxon>
        <taxon>Pseudomonadati</taxon>
        <taxon>Pseudomonadota</taxon>
        <taxon>Gammaproteobacteria</taxon>
        <taxon>Cellvibrionales</taxon>
        <taxon>Halieaceae</taxon>
        <taxon>Seongchinamella</taxon>
    </lineage>
</organism>
<dbReference type="Gene3D" id="3.30.1330.230">
    <property type="match status" value="1"/>
</dbReference>
<comment type="caution">
    <text evidence="2">The sequence shown here is derived from an EMBL/GenBank/DDBJ whole genome shotgun (WGS) entry which is preliminary data.</text>
</comment>
<dbReference type="NCBIfam" id="TIGR00702">
    <property type="entry name" value="YcaO-type kinase domain"/>
    <property type="match status" value="1"/>
</dbReference>
<protein>
    <recommendedName>
        <fullName evidence="1">YcaO domain-containing protein</fullName>
    </recommendedName>
</protein>
<dbReference type="PROSITE" id="PS51664">
    <property type="entry name" value="YCAO"/>
    <property type="match status" value="1"/>
</dbReference>
<reference evidence="2 3" key="1">
    <citation type="submission" date="2019-03" db="EMBL/GenBank/DDBJ databases">
        <title>Seongchinamella monodicae gen. nov., sp. nov., a novel member of the Gammaproteobacteria isolated from a tidal mudflat of beach.</title>
        <authorList>
            <person name="Yang H.G."/>
            <person name="Kang J.W."/>
            <person name="Lee S.D."/>
        </authorList>
    </citation>
    <scope>NUCLEOTIDE SEQUENCE [LARGE SCALE GENOMIC DNA]</scope>
    <source>
        <strain evidence="2 3">GH4-78</strain>
    </source>
</reference>
<keyword evidence="3" id="KW-1185">Reference proteome</keyword>
<dbReference type="InterPro" id="IPR003776">
    <property type="entry name" value="YcaO-like_dom"/>
</dbReference>
<evidence type="ECO:0000259" key="1">
    <source>
        <dbReference type="PROSITE" id="PS51664"/>
    </source>
</evidence>
<feature type="domain" description="YcaO" evidence="1">
    <location>
        <begin position="76"/>
        <end position="409"/>
    </location>
</feature>
<name>A0A4R5LWV0_9GAMM</name>